<organism evidence="5 6">
    <name type="scientific">Parablautia muri</name>
    <dbReference type="NCBI Taxonomy" id="2320879"/>
    <lineage>
        <taxon>Bacteria</taxon>
        <taxon>Bacillati</taxon>
        <taxon>Bacillota</taxon>
        <taxon>Clostridia</taxon>
        <taxon>Lachnospirales</taxon>
        <taxon>Lachnospiraceae</taxon>
        <taxon>Parablautia</taxon>
    </lineage>
</organism>
<proteinExistence type="predicted"/>
<evidence type="ECO:0000313" key="6">
    <source>
        <dbReference type="Proteomes" id="UP001154420"/>
    </source>
</evidence>
<keyword evidence="3" id="KW-0786">Thiamine pyrophosphate</keyword>
<feature type="domain" description="Dehydrogenase E1 component" evidence="4">
    <location>
        <begin position="10"/>
        <end position="307"/>
    </location>
</feature>
<evidence type="ECO:0000256" key="3">
    <source>
        <dbReference type="ARBA" id="ARBA00023052"/>
    </source>
</evidence>
<keyword evidence="6" id="KW-1185">Reference proteome</keyword>
<evidence type="ECO:0000256" key="2">
    <source>
        <dbReference type="ARBA" id="ARBA00023002"/>
    </source>
</evidence>
<dbReference type="GO" id="GO:0004739">
    <property type="term" value="F:pyruvate dehydrogenase (acetyl-transferring) activity"/>
    <property type="evidence" value="ECO:0007669"/>
    <property type="project" value="TreeGrafter"/>
</dbReference>
<dbReference type="EMBL" id="QZDT01000009">
    <property type="protein sequence ID" value="NBJ92536.1"/>
    <property type="molecule type" value="Genomic_DNA"/>
</dbReference>
<protein>
    <submittedName>
        <fullName evidence="5">Thiamine pyrophosphate-dependent dehydrogenase E1 component subunit alpha</fullName>
    </submittedName>
</protein>
<dbReference type="RefSeq" id="WP_160559629.1">
    <property type="nucleotide sequence ID" value="NZ_QZDT01000009.1"/>
</dbReference>
<evidence type="ECO:0000259" key="4">
    <source>
        <dbReference type="Pfam" id="PF00676"/>
    </source>
</evidence>
<accession>A0A9X5BEH2</accession>
<dbReference type="InterPro" id="IPR001017">
    <property type="entry name" value="DH_E1"/>
</dbReference>
<comment type="cofactor">
    <cofactor evidence="1">
        <name>thiamine diphosphate</name>
        <dbReference type="ChEBI" id="CHEBI:58937"/>
    </cofactor>
</comment>
<name>A0A9X5BEH2_9FIRM</name>
<evidence type="ECO:0000313" key="5">
    <source>
        <dbReference type="EMBL" id="NBJ92536.1"/>
    </source>
</evidence>
<sequence length="318" mass="35598">MDILSLYTAMKRIRMVEAAIADNYNNEIREMHTPIHLYDGQEAVAVGVCSNLIKEDFVFSNHRSHGHYLAKGGNLNKMMAELHNKKTGCCKGRGASMHLMDKNCGVALTSSIVAGNVSIGTGYALAEQMKNRNTVVVVFFGDGASEEGSVYESICFAQLKKLPIVFVCENNLYSIATPMDRREPNEDISSKFQTVLPIQKVNGNDVIDVYEASQTAVNAARKGEGPRLLECMTYRLRDHHNIGNGIDGRFRTEQELKNWENNCPIKKLKRKLILEDLVDEKQLEEEDKKIAQEIEAAFVYARESACPDADELFNGLWG</sequence>
<dbReference type="InterPro" id="IPR029061">
    <property type="entry name" value="THDP-binding"/>
</dbReference>
<dbReference type="Gene3D" id="3.40.50.970">
    <property type="match status" value="1"/>
</dbReference>
<dbReference type="SUPFAM" id="SSF52518">
    <property type="entry name" value="Thiamin diphosphate-binding fold (THDP-binding)"/>
    <property type="match status" value="1"/>
</dbReference>
<dbReference type="PANTHER" id="PTHR11516">
    <property type="entry name" value="PYRUVATE DEHYDROGENASE E1 COMPONENT, ALPHA SUBUNIT BACTERIAL AND ORGANELLAR"/>
    <property type="match status" value="1"/>
</dbReference>
<reference evidence="5" key="1">
    <citation type="submission" date="2018-09" db="EMBL/GenBank/DDBJ databases">
        <title>Murine metabolic-syndrome-specific gut microbial biobank.</title>
        <authorList>
            <person name="Liu C."/>
        </authorList>
    </citation>
    <scope>NUCLEOTIDE SEQUENCE</scope>
    <source>
        <strain evidence="5">D42-62</strain>
    </source>
</reference>
<dbReference type="InterPro" id="IPR050642">
    <property type="entry name" value="PDH_E1_Alpha_Subunit"/>
</dbReference>
<dbReference type="Pfam" id="PF00676">
    <property type="entry name" value="E1_dh"/>
    <property type="match status" value="1"/>
</dbReference>
<dbReference type="Proteomes" id="UP001154420">
    <property type="component" value="Unassembled WGS sequence"/>
</dbReference>
<dbReference type="GO" id="GO:0006086">
    <property type="term" value="P:pyruvate decarboxylation to acetyl-CoA"/>
    <property type="evidence" value="ECO:0007669"/>
    <property type="project" value="TreeGrafter"/>
</dbReference>
<dbReference type="PANTHER" id="PTHR11516:SF60">
    <property type="entry name" value="PYRUVATE DEHYDROGENASE E1 COMPONENT SUBUNIT ALPHA"/>
    <property type="match status" value="1"/>
</dbReference>
<dbReference type="OrthoDB" id="9766715at2"/>
<comment type="caution">
    <text evidence="5">The sequence shown here is derived from an EMBL/GenBank/DDBJ whole genome shotgun (WGS) entry which is preliminary data.</text>
</comment>
<dbReference type="CDD" id="cd02000">
    <property type="entry name" value="TPP_E1_PDC_ADC_BCADC"/>
    <property type="match status" value="1"/>
</dbReference>
<keyword evidence="2" id="KW-0560">Oxidoreductase</keyword>
<gene>
    <name evidence="5" type="ORF">D5281_07985</name>
</gene>
<dbReference type="AlphaFoldDB" id="A0A9X5BEH2"/>
<evidence type="ECO:0000256" key="1">
    <source>
        <dbReference type="ARBA" id="ARBA00001964"/>
    </source>
</evidence>